<comment type="caution">
    <text evidence="1">The sequence shown here is derived from an EMBL/GenBank/DDBJ whole genome shotgun (WGS) entry which is preliminary data.</text>
</comment>
<keyword evidence="2" id="KW-1185">Reference proteome</keyword>
<proteinExistence type="predicted"/>
<evidence type="ECO:0000313" key="1">
    <source>
        <dbReference type="EMBL" id="KAJ7998338.1"/>
    </source>
</evidence>
<dbReference type="Proteomes" id="UP001157502">
    <property type="component" value="Chromosome 18"/>
</dbReference>
<organism evidence="1 2">
    <name type="scientific">Dallia pectoralis</name>
    <name type="common">Alaska blackfish</name>
    <dbReference type="NCBI Taxonomy" id="75939"/>
    <lineage>
        <taxon>Eukaryota</taxon>
        <taxon>Metazoa</taxon>
        <taxon>Chordata</taxon>
        <taxon>Craniata</taxon>
        <taxon>Vertebrata</taxon>
        <taxon>Euteleostomi</taxon>
        <taxon>Actinopterygii</taxon>
        <taxon>Neopterygii</taxon>
        <taxon>Teleostei</taxon>
        <taxon>Protacanthopterygii</taxon>
        <taxon>Esociformes</taxon>
        <taxon>Umbridae</taxon>
        <taxon>Dallia</taxon>
    </lineage>
</organism>
<gene>
    <name evidence="1" type="ORF">DPEC_G00221660</name>
</gene>
<accession>A0ACC2G440</accession>
<name>A0ACC2G440_DALPE</name>
<dbReference type="EMBL" id="CM055745">
    <property type="protein sequence ID" value="KAJ7998338.1"/>
    <property type="molecule type" value="Genomic_DNA"/>
</dbReference>
<reference evidence="1" key="1">
    <citation type="submission" date="2021-05" db="EMBL/GenBank/DDBJ databases">
        <authorList>
            <person name="Pan Q."/>
            <person name="Jouanno E."/>
            <person name="Zahm M."/>
            <person name="Klopp C."/>
            <person name="Cabau C."/>
            <person name="Louis A."/>
            <person name="Berthelot C."/>
            <person name="Parey E."/>
            <person name="Roest Crollius H."/>
            <person name="Montfort J."/>
            <person name="Robinson-Rechavi M."/>
            <person name="Bouchez O."/>
            <person name="Lampietro C."/>
            <person name="Lopez Roques C."/>
            <person name="Donnadieu C."/>
            <person name="Postlethwait J."/>
            <person name="Bobe J."/>
            <person name="Dillon D."/>
            <person name="Chandos A."/>
            <person name="von Hippel F."/>
            <person name="Guiguen Y."/>
        </authorList>
    </citation>
    <scope>NUCLEOTIDE SEQUENCE</scope>
    <source>
        <strain evidence="1">YG-Jan2019</strain>
    </source>
</reference>
<sequence>MKLHTTALFLVIWVNVAVSAEVEVKCLLSPVKGTEYVPSGQNVFSSGDILKIKCQQGHWSFGTKATETTVTCNDDGTWSSPANCEKITCDPPDDSGVQYSRWDWSWRRGDLKDTKDYRCKSGYKPTNGATYAECTNDGTWTPNPLCEEITCDPPDDSGVQYSQWQRRWQTGKLKDQINYSCKPKFEPTNGVKFAECTNDGTWTPNPLCEEVKCLLSPIKGTEYVPSGQNVFSSGDILKIKCQQGHWFFGTKATEKTVTCNDDGMWSSPANCEKITCDPPDDSGVQYSRWDWSWRRGDLKDTKDYRCKYGYKPTNGATYAECTNDGTWTPNPLCEALSCVPEATDGRVVVSGIPDGNAPVLFGHKLNFSCPNPEHKLKGSPQVVCTADGSWSNRFPTCNDATCSIVEMNGNAIATMQYGHKLQFECSKPEQVLHGEPEVVCSTNGQWSHPFPQCKERTCGPPPALADGDTVNYKEQYRNGESVYYKCQTYYILSGQTFKKCQNGIWIGHMTCLAPCPVDAEMMAERSITFSWPIGDPNKLYVTHGDFTTFRCTRDKRLSSNSAALRQQCDNGVVNLPRCE</sequence>
<protein>
    <submittedName>
        <fullName evidence="1">Uncharacterized protein</fullName>
    </submittedName>
</protein>
<evidence type="ECO:0000313" key="2">
    <source>
        <dbReference type="Proteomes" id="UP001157502"/>
    </source>
</evidence>